<keyword evidence="6" id="KW-1185">Reference proteome</keyword>
<dbReference type="Pfam" id="PF22936">
    <property type="entry name" value="Pol_BBD"/>
    <property type="match status" value="1"/>
</dbReference>
<dbReference type="Proteomes" id="UP001227230">
    <property type="component" value="Chromosome 9"/>
</dbReference>
<dbReference type="Pfam" id="PF13976">
    <property type="entry name" value="gag_pre-integrs"/>
    <property type="match status" value="1"/>
</dbReference>
<protein>
    <recommendedName>
        <fullName evidence="7">GAG-pre-integrase domain-containing protein</fullName>
    </recommendedName>
</protein>
<keyword evidence="1" id="KW-0645">Protease</keyword>
<evidence type="ECO:0008006" key="7">
    <source>
        <dbReference type="Google" id="ProtNLM"/>
    </source>
</evidence>
<dbReference type="EMBL" id="CP126656">
    <property type="protein sequence ID" value="WJZ95510.1"/>
    <property type="molecule type" value="Genomic_DNA"/>
</dbReference>
<evidence type="ECO:0000313" key="6">
    <source>
        <dbReference type="Proteomes" id="UP001227230"/>
    </source>
</evidence>
<dbReference type="InterPro" id="IPR025724">
    <property type="entry name" value="GAG-pre-integrase_dom"/>
</dbReference>
<feature type="domain" description="GAG-pre-integrase" evidence="3">
    <location>
        <begin position="97"/>
        <end position="154"/>
    </location>
</feature>
<evidence type="ECO:0000259" key="4">
    <source>
        <dbReference type="Pfam" id="PF22936"/>
    </source>
</evidence>
<organism evidence="5 6">
    <name type="scientific">Vitis vinifera</name>
    <name type="common">Grape</name>
    <dbReference type="NCBI Taxonomy" id="29760"/>
    <lineage>
        <taxon>Eukaryota</taxon>
        <taxon>Viridiplantae</taxon>
        <taxon>Streptophyta</taxon>
        <taxon>Embryophyta</taxon>
        <taxon>Tracheophyta</taxon>
        <taxon>Spermatophyta</taxon>
        <taxon>Magnoliopsida</taxon>
        <taxon>eudicotyledons</taxon>
        <taxon>Gunneridae</taxon>
        <taxon>Pentapetalae</taxon>
        <taxon>rosids</taxon>
        <taxon>Vitales</taxon>
        <taxon>Vitaceae</taxon>
        <taxon>Viteae</taxon>
        <taxon>Vitis</taxon>
    </lineage>
</organism>
<keyword evidence="1" id="KW-0378">Hydrolase</keyword>
<feature type="domain" description="Retrovirus-related Pol polyprotein from transposon TNT 1-94-like beta-barrel" evidence="4">
    <location>
        <begin position="9"/>
        <end position="56"/>
    </location>
</feature>
<dbReference type="InterPro" id="IPR054722">
    <property type="entry name" value="PolX-like_BBD"/>
</dbReference>
<evidence type="ECO:0000313" key="5">
    <source>
        <dbReference type="EMBL" id="WJZ95510.1"/>
    </source>
</evidence>
<evidence type="ECO:0000256" key="1">
    <source>
        <dbReference type="ARBA" id="ARBA00022670"/>
    </source>
</evidence>
<name>A0ABY9CND4_VITVI</name>
<dbReference type="InterPro" id="IPR036397">
    <property type="entry name" value="RNaseH_sf"/>
</dbReference>
<dbReference type="Gene3D" id="3.30.420.10">
    <property type="entry name" value="Ribonuclease H-like superfamily/Ribonuclease H"/>
    <property type="match status" value="1"/>
</dbReference>
<dbReference type="PANTHER" id="PTHR42648:SF26">
    <property type="entry name" value="INTEGRASE CATALYTIC DOMAIN-CONTAINING PROTEIN"/>
    <property type="match status" value="1"/>
</dbReference>
<dbReference type="SUPFAM" id="SSF53098">
    <property type="entry name" value="Ribonuclease H-like"/>
    <property type="match status" value="1"/>
</dbReference>
<gene>
    <name evidence="5" type="ORF">VitviT2T_014277</name>
</gene>
<keyword evidence="2" id="KW-0472">Membrane</keyword>
<evidence type="ECO:0000259" key="3">
    <source>
        <dbReference type="Pfam" id="PF13976"/>
    </source>
</evidence>
<evidence type="ECO:0000256" key="2">
    <source>
        <dbReference type="SAM" id="Phobius"/>
    </source>
</evidence>
<dbReference type="InterPro" id="IPR012337">
    <property type="entry name" value="RNaseH-like_sf"/>
</dbReference>
<accession>A0ABY9CND4</accession>
<proteinExistence type="predicted"/>
<dbReference type="InterPro" id="IPR039537">
    <property type="entry name" value="Retrotran_Ty1/copia-like"/>
</dbReference>
<sequence length="279" mass="32089">MHTPYNGSDDIMIGDGSGLSITHIGSSFLHTPHNTFKLNNVLYVLAMKKNLISISQNFTSNNVSIEFLPTAFLVKDIHTRATFLKDNIKDGVYEWPVSPPLLAFSSIKTTLFEWHQRLGHPTFHILKQIVSKNKLDFSSSLSNNFSCNAYLSNKIHKLSFSQSTIVSSQPLETIFSNVWTSPIISNNGFKYYVIFVDHFTRYIWFYHLKQKSKSKIFLLDLKPLLKNTLINPSKHFILTMVVNILPLSIFFQQMVFLISLHNLKHLNTMDFLNVDIFIL</sequence>
<keyword evidence="2" id="KW-1133">Transmembrane helix</keyword>
<reference evidence="5 6" key="1">
    <citation type="journal article" date="2023" name="Hortic Res">
        <title>The complete reference genome for grapevine (Vitis vinifera L.) genetics and breeding.</title>
        <authorList>
            <person name="Shi X."/>
            <person name="Cao S."/>
            <person name="Wang X."/>
            <person name="Huang S."/>
            <person name="Wang Y."/>
            <person name="Liu Z."/>
            <person name="Liu W."/>
            <person name="Leng X."/>
            <person name="Peng Y."/>
            <person name="Wang N."/>
            <person name="Wang Y."/>
            <person name="Ma Z."/>
            <person name="Xu X."/>
            <person name="Zhang F."/>
            <person name="Xue H."/>
            <person name="Zhong H."/>
            <person name="Wang Y."/>
            <person name="Zhang K."/>
            <person name="Velt A."/>
            <person name="Avia K."/>
            <person name="Holtgrawe D."/>
            <person name="Grimplet J."/>
            <person name="Matus J.T."/>
            <person name="Ware D."/>
            <person name="Wu X."/>
            <person name="Wang H."/>
            <person name="Liu C."/>
            <person name="Fang Y."/>
            <person name="Rustenholz C."/>
            <person name="Cheng Z."/>
            <person name="Xiao H."/>
            <person name="Zhou Y."/>
        </authorList>
    </citation>
    <scope>NUCLEOTIDE SEQUENCE [LARGE SCALE GENOMIC DNA]</scope>
    <source>
        <strain evidence="6">cv. Pinot noir / PN40024</strain>
        <tissue evidence="5">Leaf</tissue>
    </source>
</reference>
<dbReference type="PANTHER" id="PTHR42648">
    <property type="entry name" value="TRANSPOSASE, PUTATIVE-RELATED"/>
    <property type="match status" value="1"/>
</dbReference>
<feature type="transmembrane region" description="Helical" evidence="2">
    <location>
        <begin position="236"/>
        <end position="260"/>
    </location>
</feature>
<keyword evidence="2" id="KW-0812">Transmembrane</keyword>